<reference evidence="1" key="1">
    <citation type="submission" date="2019-08" db="EMBL/GenBank/DDBJ databases">
        <authorList>
            <person name="Kucharzyk K."/>
            <person name="Murdoch R.W."/>
            <person name="Higgins S."/>
            <person name="Loffler F."/>
        </authorList>
    </citation>
    <scope>NUCLEOTIDE SEQUENCE</scope>
</reference>
<dbReference type="EMBL" id="VSSQ01129864">
    <property type="protein sequence ID" value="MPN57831.1"/>
    <property type="molecule type" value="Genomic_DNA"/>
</dbReference>
<organism evidence="1">
    <name type="scientific">bioreactor metagenome</name>
    <dbReference type="NCBI Taxonomy" id="1076179"/>
    <lineage>
        <taxon>unclassified sequences</taxon>
        <taxon>metagenomes</taxon>
        <taxon>ecological metagenomes</taxon>
    </lineage>
</organism>
<gene>
    <name evidence="1" type="ORF">SDC9_205525</name>
</gene>
<evidence type="ECO:0000313" key="1">
    <source>
        <dbReference type="EMBL" id="MPN57831.1"/>
    </source>
</evidence>
<accession>A0A645J2L6</accession>
<protein>
    <submittedName>
        <fullName evidence="1">Uncharacterized protein</fullName>
    </submittedName>
</protein>
<proteinExistence type="predicted"/>
<comment type="caution">
    <text evidence="1">The sequence shown here is derived from an EMBL/GenBank/DDBJ whole genome shotgun (WGS) entry which is preliminary data.</text>
</comment>
<sequence length="53" mass="5784">MASFFSNIVILYPLLAKLNAKVIPAGPEPTIAILSSSFLSCVNFAFFKYSLDI</sequence>
<name>A0A645J2L6_9ZZZZ</name>
<dbReference type="AlphaFoldDB" id="A0A645J2L6"/>